<reference evidence="1" key="2">
    <citation type="journal article" date="2015" name="Data Brief">
        <title>Shoot transcriptome of the giant reed, Arundo donax.</title>
        <authorList>
            <person name="Barrero R.A."/>
            <person name="Guerrero F.D."/>
            <person name="Moolhuijzen P."/>
            <person name="Goolsby J.A."/>
            <person name="Tidwell J."/>
            <person name="Bellgard S.E."/>
            <person name="Bellgard M.I."/>
        </authorList>
    </citation>
    <scope>NUCLEOTIDE SEQUENCE</scope>
    <source>
        <tissue evidence="1">Shoot tissue taken approximately 20 cm above the soil surface</tissue>
    </source>
</reference>
<accession>A0A0A9FIS4</accession>
<dbReference type="EMBL" id="GBRH01184946">
    <property type="protein sequence ID" value="JAE12950.1"/>
    <property type="molecule type" value="Transcribed_RNA"/>
</dbReference>
<proteinExistence type="predicted"/>
<dbReference type="AlphaFoldDB" id="A0A0A9FIS4"/>
<name>A0A0A9FIS4_ARUDO</name>
<organism evidence="1">
    <name type="scientific">Arundo donax</name>
    <name type="common">Giant reed</name>
    <name type="synonym">Donax arundinaceus</name>
    <dbReference type="NCBI Taxonomy" id="35708"/>
    <lineage>
        <taxon>Eukaryota</taxon>
        <taxon>Viridiplantae</taxon>
        <taxon>Streptophyta</taxon>
        <taxon>Embryophyta</taxon>
        <taxon>Tracheophyta</taxon>
        <taxon>Spermatophyta</taxon>
        <taxon>Magnoliopsida</taxon>
        <taxon>Liliopsida</taxon>
        <taxon>Poales</taxon>
        <taxon>Poaceae</taxon>
        <taxon>PACMAD clade</taxon>
        <taxon>Arundinoideae</taxon>
        <taxon>Arundineae</taxon>
        <taxon>Arundo</taxon>
    </lineage>
</organism>
<protein>
    <submittedName>
        <fullName evidence="1">Uncharacterized protein</fullName>
    </submittedName>
</protein>
<sequence length="58" mass="6541">MRGSDQLRKAQSRRMLPWDGSVLTPTRPRLVMAATKACSKSELFCDQATTVGWERVSE</sequence>
<reference evidence="1" key="1">
    <citation type="submission" date="2014-09" db="EMBL/GenBank/DDBJ databases">
        <authorList>
            <person name="Magalhaes I.L.F."/>
            <person name="Oliveira U."/>
            <person name="Santos F.R."/>
            <person name="Vidigal T.H.D.A."/>
            <person name="Brescovit A.D."/>
            <person name="Santos A.J."/>
        </authorList>
    </citation>
    <scope>NUCLEOTIDE SEQUENCE</scope>
    <source>
        <tissue evidence="1">Shoot tissue taken approximately 20 cm above the soil surface</tissue>
    </source>
</reference>
<evidence type="ECO:0000313" key="1">
    <source>
        <dbReference type="EMBL" id="JAE12950.1"/>
    </source>
</evidence>